<keyword evidence="1" id="KW-0472">Membrane</keyword>
<reference evidence="3" key="1">
    <citation type="submission" date="2015-01" db="EMBL/GenBank/DDBJ databases">
        <authorList>
            <person name="Aksoy S."/>
            <person name="Warren W."/>
            <person name="Wilson R.K."/>
        </authorList>
    </citation>
    <scope>NUCLEOTIDE SEQUENCE [LARGE SCALE GENOMIC DNA]</scope>
    <source>
        <strain evidence="3">IAEA</strain>
    </source>
</reference>
<sequence>MDVVDNGPASYSLCLETGDVTICKSSQIEKLLKDFNIENCRPIATSLDFGRQIKSSSSDCHTVDLNLRKAGKAILRTKEPTIALIAFFIYISFLYAPVQTRLTFLITFSVQQLTNPSRFPISNV</sequence>
<keyword evidence="3" id="KW-1185">Reference proteome</keyword>
<dbReference type="AlphaFoldDB" id="A0A1B0BZ26"/>
<keyword evidence="1" id="KW-1133">Transmembrane helix</keyword>
<dbReference type="Proteomes" id="UP000092460">
    <property type="component" value="Unassembled WGS sequence"/>
</dbReference>
<evidence type="ECO:0000313" key="2">
    <source>
        <dbReference type="EnsemblMetazoa" id="GPPI044772-PA"/>
    </source>
</evidence>
<organism evidence="2 3">
    <name type="scientific">Glossina palpalis gambiensis</name>
    <dbReference type="NCBI Taxonomy" id="67801"/>
    <lineage>
        <taxon>Eukaryota</taxon>
        <taxon>Metazoa</taxon>
        <taxon>Ecdysozoa</taxon>
        <taxon>Arthropoda</taxon>
        <taxon>Hexapoda</taxon>
        <taxon>Insecta</taxon>
        <taxon>Pterygota</taxon>
        <taxon>Neoptera</taxon>
        <taxon>Endopterygota</taxon>
        <taxon>Diptera</taxon>
        <taxon>Brachycera</taxon>
        <taxon>Muscomorpha</taxon>
        <taxon>Hippoboscoidea</taxon>
        <taxon>Glossinidae</taxon>
        <taxon>Glossina</taxon>
    </lineage>
</organism>
<accession>A0A1B0BZ26</accession>
<reference evidence="2" key="2">
    <citation type="submission" date="2020-05" db="UniProtKB">
        <authorList>
            <consortium name="EnsemblMetazoa"/>
        </authorList>
    </citation>
    <scope>IDENTIFICATION</scope>
    <source>
        <strain evidence="2">IAEA</strain>
    </source>
</reference>
<protein>
    <submittedName>
        <fullName evidence="2">Uncharacterized protein</fullName>
    </submittedName>
</protein>
<dbReference type="EMBL" id="JXJN01022957">
    <property type="status" value="NOT_ANNOTATED_CDS"/>
    <property type="molecule type" value="Genomic_DNA"/>
</dbReference>
<dbReference type="VEuPathDB" id="VectorBase:GPPI044772"/>
<evidence type="ECO:0000313" key="3">
    <source>
        <dbReference type="Proteomes" id="UP000092460"/>
    </source>
</evidence>
<keyword evidence="1" id="KW-0812">Transmembrane</keyword>
<evidence type="ECO:0000256" key="1">
    <source>
        <dbReference type="SAM" id="Phobius"/>
    </source>
</evidence>
<proteinExistence type="predicted"/>
<dbReference type="EnsemblMetazoa" id="GPPI044772-RA">
    <property type="protein sequence ID" value="GPPI044772-PA"/>
    <property type="gene ID" value="GPPI044772"/>
</dbReference>
<feature type="transmembrane region" description="Helical" evidence="1">
    <location>
        <begin position="81"/>
        <end position="98"/>
    </location>
</feature>
<name>A0A1B0BZ26_9MUSC</name>